<keyword evidence="2" id="KW-1185">Reference proteome</keyword>
<sequence>PPAEPYPWLWRCHTCHTTYRIACTRRCLRCSHVFCTGPPVSRKSRGPCKSEFDYSGWAAWGSYRRSLPSLGDIDMDTDTDISTLEQKEAIRGDTYATWEPTARPAHWRKIPKKEEMEVSYRKEAMYMRREHDCWKHCDFPSECRHAVYAA</sequence>
<proteinExistence type="predicted"/>
<gene>
    <name evidence="1" type="ORF">B0T16DRAFT_300785</name>
</gene>
<comment type="caution">
    <text evidence="1">The sequence shown here is derived from an EMBL/GenBank/DDBJ whole genome shotgun (WGS) entry which is preliminary data.</text>
</comment>
<accession>A0AA39YGI1</accession>
<feature type="non-terminal residue" evidence="1">
    <location>
        <position position="1"/>
    </location>
</feature>
<dbReference type="EMBL" id="JAULSV010000002">
    <property type="protein sequence ID" value="KAK0651072.1"/>
    <property type="molecule type" value="Genomic_DNA"/>
</dbReference>
<evidence type="ECO:0000313" key="1">
    <source>
        <dbReference type="EMBL" id="KAK0651072.1"/>
    </source>
</evidence>
<dbReference type="Proteomes" id="UP001174936">
    <property type="component" value="Unassembled WGS sequence"/>
</dbReference>
<name>A0AA39YGI1_9PEZI</name>
<organism evidence="1 2">
    <name type="scientific">Cercophora newfieldiana</name>
    <dbReference type="NCBI Taxonomy" id="92897"/>
    <lineage>
        <taxon>Eukaryota</taxon>
        <taxon>Fungi</taxon>
        <taxon>Dikarya</taxon>
        <taxon>Ascomycota</taxon>
        <taxon>Pezizomycotina</taxon>
        <taxon>Sordariomycetes</taxon>
        <taxon>Sordariomycetidae</taxon>
        <taxon>Sordariales</taxon>
        <taxon>Lasiosphaeriaceae</taxon>
        <taxon>Cercophora</taxon>
    </lineage>
</organism>
<reference evidence="1" key="1">
    <citation type="submission" date="2023-06" db="EMBL/GenBank/DDBJ databases">
        <title>Genome-scale phylogeny and comparative genomics of the fungal order Sordariales.</title>
        <authorList>
            <consortium name="Lawrence Berkeley National Laboratory"/>
            <person name="Hensen N."/>
            <person name="Bonometti L."/>
            <person name="Westerberg I."/>
            <person name="Brannstrom I.O."/>
            <person name="Guillou S."/>
            <person name="Cros-Aarteil S."/>
            <person name="Calhoun S."/>
            <person name="Haridas S."/>
            <person name="Kuo A."/>
            <person name="Mondo S."/>
            <person name="Pangilinan J."/>
            <person name="Riley R."/>
            <person name="Labutti K."/>
            <person name="Andreopoulos B."/>
            <person name="Lipzen A."/>
            <person name="Chen C."/>
            <person name="Yanf M."/>
            <person name="Daum C."/>
            <person name="Ng V."/>
            <person name="Clum A."/>
            <person name="Steindorff A."/>
            <person name="Ohm R."/>
            <person name="Martin F."/>
            <person name="Silar P."/>
            <person name="Natvig D."/>
            <person name="Lalanne C."/>
            <person name="Gautier V."/>
            <person name="Ament-Velasquez S.L."/>
            <person name="Kruys A."/>
            <person name="Hutchinson M.I."/>
            <person name="Powell A.J."/>
            <person name="Barry K."/>
            <person name="Miller A.N."/>
            <person name="Grigoriev I.V."/>
            <person name="Debuchy R."/>
            <person name="Gladieux P."/>
            <person name="Thoren M.H."/>
            <person name="Johannesson H."/>
        </authorList>
    </citation>
    <scope>NUCLEOTIDE SEQUENCE</scope>
    <source>
        <strain evidence="1">SMH2532-1</strain>
    </source>
</reference>
<dbReference type="AlphaFoldDB" id="A0AA39YGI1"/>
<evidence type="ECO:0000313" key="2">
    <source>
        <dbReference type="Proteomes" id="UP001174936"/>
    </source>
</evidence>
<protein>
    <submittedName>
        <fullName evidence="1">Uncharacterized protein</fullName>
    </submittedName>
</protein>
<feature type="non-terminal residue" evidence="1">
    <location>
        <position position="150"/>
    </location>
</feature>